<protein>
    <submittedName>
        <fullName evidence="13">Transient receptor potential cation channel subfamily C member 2a</fullName>
    </submittedName>
</protein>
<feature type="transmembrane region" description="Helical" evidence="11">
    <location>
        <begin position="507"/>
        <end position="529"/>
    </location>
</feature>
<reference evidence="13" key="2">
    <citation type="submission" date="2025-09" db="UniProtKB">
        <authorList>
            <consortium name="Ensembl"/>
        </authorList>
    </citation>
    <scope>IDENTIFICATION</scope>
</reference>
<comment type="subcellular location">
    <subcellularLocation>
        <location evidence="1">Membrane</location>
        <topology evidence="1">Multi-pass membrane protein</topology>
    </subcellularLocation>
</comment>
<proteinExistence type="predicted"/>
<evidence type="ECO:0000256" key="5">
    <source>
        <dbReference type="ARBA" id="ARBA00022989"/>
    </source>
</evidence>
<keyword evidence="7" id="KW-0406">Ion transport</keyword>
<keyword evidence="2" id="KW-0813">Transport</keyword>
<dbReference type="GO" id="GO:0007338">
    <property type="term" value="P:single fertilization"/>
    <property type="evidence" value="ECO:0007669"/>
    <property type="project" value="TreeGrafter"/>
</dbReference>
<reference evidence="13" key="1">
    <citation type="submission" date="2025-08" db="UniProtKB">
        <authorList>
            <consortium name="Ensembl"/>
        </authorList>
    </citation>
    <scope>IDENTIFICATION</scope>
</reference>
<dbReference type="Proteomes" id="UP000694388">
    <property type="component" value="Unplaced"/>
</dbReference>
<dbReference type="InterPro" id="IPR002153">
    <property type="entry name" value="TRPC_channel"/>
</dbReference>
<feature type="transmembrane region" description="Helical" evidence="11">
    <location>
        <begin position="446"/>
        <end position="468"/>
    </location>
</feature>
<dbReference type="GeneTree" id="ENSGT01060000248588"/>
<evidence type="ECO:0000256" key="3">
    <source>
        <dbReference type="ARBA" id="ARBA00022692"/>
    </source>
</evidence>
<evidence type="ECO:0000259" key="12">
    <source>
        <dbReference type="SMART" id="SM01420"/>
    </source>
</evidence>
<keyword evidence="9" id="KW-0407">Ion channel</keyword>
<evidence type="ECO:0000256" key="2">
    <source>
        <dbReference type="ARBA" id="ARBA00022448"/>
    </source>
</evidence>
<dbReference type="Pfam" id="PF00520">
    <property type="entry name" value="Ion_trans"/>
    <property type="match status" value="1"/>
</dbReference>
<dbReference type="InterPro" id="IPR013555">
    <property type="entry name" value="TRP_dom"/>
</dbReference>
<dbReference type="GO" id="GO:0051480">
    <property type="term" value="P:regulation of cytosolic calcium ion concentration"/>
    <property type="evidence" value="ECO:0007669"/>
    <property type="project" value="TreeGrafter"/>
</dbReference>
<dbReference type="GO" id="GO:0005886">
    <property type="term" value="C:plasma membrane"/>
    <property type="evidence" value="ECO:0007669"/>
    <property type="project" value="TreeGrafter"/>
</dbReference>
<dbReference type="PANTHER" id="PTHR10117:SF6">
    <property type="entry name" value="SHORT TRANSIENT RECEPTOR POTENTIAL CHANNEL 2"/>
    <property type="match status" value="1"/>
</dbReference>
<evidence type="ECO:0000256" key="8">
    <source>
        <dbReference type="ARBA" id="ARBA00023136"/>
    </source>
</evidence>
<evidence type="ECO:0000313" key="13">
    <source>
        <dbReference type="Ensembl" id="ENSEBUP00000023538.1"/>
    </source>
</evidence>
<accession>A0A8C4X0E5</accession>
<keyword evidence="5 11" id="KW-1133">Transmembrane helix</keyword>
<evidence type="ECO:0000256" key="1">
    <source>
        <dbReference type="ARBA" id="ARBA00004141"/>
    </source>
</evidence>
<keyword evidence="3 11" id="KW-0812">Transmembrane</keyword>
<dbReference type="GO" id="GO:0015279">
    <property type="term" value="F:store-operated calcium channel activity"/>
    <property type="evidence" value="ECO:0007669"/>
    <property type="project" value="TreeGrafter"/>
</dbReference>
<evidence type="ECO:0000256" key="7">
    <source>
        <dbReference type="ARBA" id="ARBA00023065"/>
    </source>
</evidence>
<dbReference type="OMA" id="LDWWNIL"/>
<evidence type="ECO:0000313" key="14">
    <source>
        <dbReference type="Proteomes" id="UP000694388"/>
    </source>
</evidence>
<dbReference type="GO" id="GO:0034703">
    <property type="term" value="C:cation channel complex"/>
    <property type="evidence" value="ECO:0007669"/>
    <property type="project" value="TreeGrafter"/>
</dbReference>
<dbReference type="AlphaFoldDB" id="A0A8C4X0E5"/>
<evidence type="ECO:0000256" key="11">
    <source>
        <dbReference type="SAM" id="Phobius"/>
    </source>
</evidence>
<dbReference type="SMART" id="SM01420">
    <property type="entry name" value="TRP_2"/>
    <property type="match status" value="1"/>
</dbReference>
<evidence type="ECO:0000256" key="6">
    <source>
        <dbReference type="ARBA" id="ARBA00023043"/>
    </source>
</evidence>
<keyword evidence="8 11" id="KW-0472">Membrane</keyword>
<evidence type="ECO:0000256" key="9">
    <source>
        <dbReference type="ARBA" id="ARBA00023303"/>
    </source>
</evidence>
<feature type="transmembrane region" description="Helical" evidence="11">
    <location>
        <begin position="281"/>
        <end position="299"/>
    </location>
</feature>
<dbReference type="GO" id="GO:0070679">
    <property type="term" value="F:inositol 1,4,5 trisphosphate binding"/>
    <property type="evidence" value="ECO:0007669"/>
    <property type="project" value="TreeGrafter"/>
</dbReference>
<feature type="transmembrane region" description="Helical" evidence="11">
    <location>
        <begin position="241"/>
        <end position="261"/>
    </location>
</feature>
<keyword evidence="10" id="KW-0175">Coiled coil</keyword>
<keyword evidence="6" id="KW-0040">ANK repeat</keyword>
<evidence type="ECO:0000256" key="10">
    <source>
        <dbReference type="SAM" id="Coils"/>
    </source>
</evidence>
<dbReference type="Ensembl" id="ENSEBUT00000024114.1">
    <property type="protein sequence ID" value="ENSEBUP00000023538.1"/>
    <property type="gene ID" value="ENSEBUG00000014494.1"/>
</dbReference>
<dbReference type="Pfam" id="PF08344">
    <property type="entry name" value="TRP_2"/>
    <property type="match status" value="1"/>
</dbReference>
<sequence length="643" mass="73892">MSTIFDGAQVVNVLLERLDNDKGLASHRMDINAIAFFDTSIDSSRFPPGVTPLTLASHKNLFDIVDVLMKKGHKIAWPHKISCPCLECYNGRQYDLLKFSLSRINTYRGLAGRPHLCLSSDDSIAGSFFLGRELERLARKEPEFKAEYEDLRQQCENFAVELLAMCRNQAEVEAMLNDTQRTGEEMQEEFAEGIPNLARLRLAVYYNQKKFVSHPICQQVLSSIWSKGIPRWRGTHTALQFLFGFGVFLLMPFLALLYWIAPYSKPGKLLQTPLMKFLMHSSSYLWFLVLLLIESFLMDQENSQISTRNQLMVESSLHMVFVAGFFWYECKEVWIEGLRSYLAEWWNCLDLVMISLYMSSFTLRVIVSLRGNVACASDPNSEECQYFSIFGRKDWRQEDPQMLAELMFAVTSALSFTRLAFILPAHESLGTLQISIGRMIDDISRFMFLVLIIGTAFLCGLNNIYVHYSLYSKLGRFNETFTYMFWTVFGMENHEITNLPQFGMAEFVGHLLYGVYTAVMVIVLLNMLIAMITSSFERIEGDADVEWKFARSRLYLSYFREGLTLPVPFNIIPSPKSLVKIFKPWNNDFGVCRIQWTHKIFILRLMLTDIAKSVGDTKDRGSTGRYDAVCDCSMAAFTNHDLI</sequence>
<name>A0A8C4X0E5_EPTBU</name>
<organism evidence="13 14">
    <name type="scientific">Eptatretus burgeri</name>
    <name type="common">Inshore hagfish</name>
    <dbReference type="NCBI Taxonomy" id="7764"/>
    <lineage>
        <taxon>Eukaryota</taxon>
        <taxon>Metazoa</taxon>
        <taxon>Chordata</taxon>
        <taxon>Craniata</taxon>
        <taxon>Vertebrata</taxon>
        <taxon>Cyclostomata</taxon>
        <taxon>Myxini</taxon>
        <taxon>Myxiniformes</taxon>
        <taxon>Myxinidae</taxon>
        <taxon>Eptatretinae</taxon>
        <taxon>Eptatretus</taxon>
    </lineage>
</organism>
<dbReference type="InterPro" id="IPR005821">
    <property type="entry name" value="Ion_trans_dom"/>
</dbReference>
<evidence type="ECO:0000256" key="4">
    <source>
        <dbReference type="ARBA" id="ARBA00022737"/>
    </source>
</evidence>
<keyword evidence="4" id="KW-0677">Repeat</keyword>
<feature type="coiled-coil region" evidence="10">
    <location>
        <begin position="134"/>
        <end position="189"/>
    </location>
</feature>
<keyword evidence="14" id="KW-1185">Reference proteome</keyword>
<feature type="domain" description="Transient receptor ion channel" evidence="12">
    <location>
        <begin position="83"/>
        <end position="145"/>
    </location>
</feature>
<dbReference type="PANTHER" id="PTHR10117">
    <property type="entry name" value="TRANSIENT RECEPTOR POTENTIAL CHANNEL"/>
    <property type="match status" value="1"/>
</dbReference>
<dbReference type="PRINTS" id="PR01097">
    <property type="entry name" value="TRNSRECEPTRP"/>
</dbReference>